<reference evidence="1 2" key="1">
    <citation type="submission" date="2023-03" db="EMBL/GenBank/DDBJ databases">
        <title>High recombination rates correlate with genetic variation in Cardiocondyla obscurior ants.</title>
        <authorList>
            <person name="Errbii M."/>
        </authorList>
    </citation>
    <scope>NUCLEOTIDE SEQUENCE [LARGE SCALE GENOMIC DNA]</scope>
    <source>
        <strain evidence="1">Alpha-2009</strain>
        <tissue evidence="1">Whole body</tissue>
    </source>
</reference>
<dbReference type="EMBL" id="JADYXP020000013">
    <property type="protein sequence ID" value="KAL0111247.1"/>
    <property type="molecule type" value="Genomic_DNA"/>
</dbReference>
<dbReference type="Proteomes" id="UP001430953">
    <property type="component" value="Unassembled WGS sequence"/>
</dbReference>
<evidence type="ECO:0000313" key="1">
    <source>
        <dbReference type="EMBL" id="KAL0111247.1"/>
    </source>
</evidence>
<proteinExistence type="predicted"/>
<dbReference type="AlphaFoldDB" id="A0AAW2FAL5"/>
<gene>
    <name evidence="1" type="ORF">PUN28_012855</name>
</gene>
<comment type="caution">
    <text evidence="1">The sequence shown here is derived from an EMBL/GenBank/DDBJ whole genome shotgun (WGS) entry which is preliminary data.</text>
</comment>
<evidence type="ECO:0000313" key="2">
    <source>
        <dbReference type="Proteomes" id="UP001430953"/>
    </source>
</evidence>
<sequence>MSRFASTLLLNCINFFSFERIPTRRDNLHFDNQYLATLCYRNKSSLVTFMRGNAISLGGIVLIQICHSEINAFHYFYKTIESQNIYIYKQK</sequence>
<name>A0AAW2FAL5_9HYME</name>
<protein>
    <submittedName>
        <fullName evidence="1">Uncharacterized protein</fullName>
    </submittedName>
</protein>
<organism evidence="1 2">
    <name type="scientific">Cardiocondyla obscurior</name>
    <dbReference type="NCBI Taxonomy" id="286306"/>
    <lineage>
        <taxon>Eukaryota</taxon>
        <taxon>Metazoa</taxon>
        <taxon>Ecdysozoa</taxon>
        <taxon>Arthropoda</taxon>
        <taxon>Hexapoda</taxon>
        <taxon>Insecta</taxon>
        <taxon>Pterygota</taxon>
        <taxon>Neoptera</taxon>
        <taxon>Endopterygota</taxon>
        <taxon>Hymenoptera</taxon>
        <taxon>Apocrita</taxon>
        <taxon>Aculeata</taxon>
        <taxon>Formicoidea</taxon>
        <taxon>Formicidae</taxon>
        <taxon>Myrmicinae</taxon>
        <taxon>Cardiocondyla</taxon>
    </lineage>
</organism>
<keyword evidence="2" id="KW-1185">Reference proteome</keyword>
<accession>A0AAW2FAL5</accession>